<gene>
    <name evidence="2" type="ORF">FF098_014910</name>
    <name evidence="1" type="ORF">GCM10011355_27140</name>
</gene>
<evidence type="ECO:0000313" key="3">
    <source>
        <dbReference type="Proteomes" id="UP000621856"/>
    </source>
</evidence>
<name>A0A8J3A9C2_9PROT</name>
<reference evidence="1" key="3">
    <citation type="submission" date="2020-09" db="EMBL/GenBank/DDBJ databases">
        <authorList>
            <person name="Sun Q."/>
            <person name="Zhou Y."/>
        </authorList>
    </citation>
    <scope>NUCLEOTIDE SEQUENCE</scope>
    <source>
        <strain evidence="1">CGMCC 1.14984</strain>
    </source>
</reference>
<dbReference type="EMBL" id="VCJR02000003">
    <property type="protein sequence ID" value="NHK29209.1"/>
    <property type="molecule type" value="Genomic_DNA"/>
</dbReference>
<evidence type="ECO:0000313" key="2">
    <source>
        <dbReference type="EMBL" id="NHK29209.1"/>
    </source>
</evidence>
<dbReference type="Proteomes" id="UP000818603">
    <property type="component" value="Unassembled WGS sequence"/>
</dbReference>
<dbReference type="AlphaFoldDB" id="A0A8J3A9C2"/>
<dbReference type="Proteomes" id="UP000621856">
    <property type="component" value="Unassembled WGS sequence"/>
</dbReference>
<evidence type="ECO:0000313" key="4">
    <source>
        <dbReference type="Proteomes" id="UP000818603"/>
    </source>
</evidence>
<reference evidence="2 4" key="2">
    <citation type="submission" date="2020-02" db="EMBL/GenBank/DDBJ databases">
        <title>Genome sequence of Parvularcula flava strain NH6-79.</title>
        <authorList>
            <person name="Abdul Karim M.H."/>
            <person name="Lam M.Q."/>
            <person name="Chen S.J."/>
            <person name="Yahya A."/>
            <person name="Shahir S."/>
            <person name="Shamsir M.S."/>
            <person name="Chong C.S."/>
        </authorList>
    </citation>
    <scope>NUCLEOTIDE SEQUENCE [LARGE SCALE GENOMIC DNA]</scope>
    <source>
        <strain evidence="2 4">NH6-79</strain>
    </source>
</reference>
<reference evidence="1" key="1">
    <citation type="journal article" date="2014" name="Int. J. Syst. Evol. Microbiol.">
        <title>Complete genome sequence of Corynebacterium casei LMG S-19264T (=DSM 44701T), isolated from a smear-ripened cheese.</title>
        <authorList>
            <consortium name="US DOE Joint Genome Institute (JGI-PGF)"/>
            <person name="Walter F."/>
            <person name="Albersmeier A."/>
            <person name="Kalinowski J."/>
            <person name="Ruckert C."/>
        </authorList>
    </citation>
    <scope>NUCLEOTIDE SEQUENCE</scope>
    <source>
        <strain evidence="1">CGMCC 1.14984</strain>
    </source>
</reference>
<organism evidence="1 3">
    <name type="scientific">Aquisalinus luteolus</name>
    <dbReference type="NCBI Taxonomy" id="1566827"/>
    <lineage>
        <taxon>Bacteria</taxon>
        <taxon>Pseudomonadati</taxon>
        <taxon>Pseudomonadota</taxon>
        <taxon>Alphaproteobacteria</taxon>
        <taxon>Parvularculales</taxon>
        <taxon>Parvularculaceae</taxon>
        <taxon>Aquisalinus</taxon>
    </lineage>
</organism>
<evidence type="ECO:0000313" key="1">
    <source>
        <dbReference type="EMBL" id="GGH99963.1"/>
    </source>
</evidence>
<dbReference type="RefSeq" id="WP_155142004.1">
    <property type="nucleotide sequence ID" value="NZ_BMGZ01000003.1"/>
</dbReference>
<dbReference type="EMBL" id="BMGZ01000003">
    <property type="protein sequence ID" value="GGH99963.1"/>
    <property type="molecule type" value="Genomic_DNA"/>
</dbReference>
<protein>
    <submittedName>
        <fullName evidence="1">Uncharacterized protein</fullName>
    </submittedName>
</protein>
<comment type="caution">
    <text evidence="1">The sequence shown here is derived from an EMBL/GenBank/DDBJ whole genome shotgun (WGS) entry which is preliminary data.</text>
</comment>
<sequence length="55" mass="6842">MRVYSCTGPYFIVTDYEEGKPVNQMKWNKDELRDFMDKAYWEHRYMHDPEQTMET</sequence>
<accession>A0A8J3A9C2</accession>
<proteinExistence type="predicted"/>
<keyword evidence="4" id="KW-1185">Reference proteome</keyword>